<dbReference type="OMA" id="MADTHKM"/>
<keyword evidence="2" id="KW-0472">Membrane</keyword>
<evidence type="ECO:0000313" key="3">
    <source>
        <dbReference type="Proteomes" id="UP000189703"/>
    </source>
</evidence>
<dbReference type="GeneID" id="104609100"/>
<dbReference type="OrthoDB" id="1892673at2759"/>
<accession>A0A1U8BBN6</accession>
<evidence type="ECO:0000256" key="1">
    <source>
        <dbReference type="SAM" id="MobiDB-lite"/>
    </source>
</evidence>
<protein>
    <submittedName>
        <fullName evidence="4">Uncharacterized protein LOC104609100</fullName>
    </submittedName>
</protein>
<sequence>MAGEEDWRKMADTHKMRPEDVEAAGVEASKRAPGQQPGGVLHQRRALPFSPMTMAAGGFLIVGAIAYFTLYAKKKPEATAVDVAKVTAGAGDPETTRPRK</sequence>
<dbReference type="Proteomes" id="UP000189703">
    <property type="component" value="Unplaced"/>
</dbReference>
<keyword evidence="2" id="KW-0812">Transmembrane</keyword>
<dbReference type="PANTHER" id="PTHR33919:SF1">
    <property type="entry name" value="OS09G0127700 PROTEIN"/>
    <property type="match status" value="1"/>
</dbReference>
<feature type="transmembrane region" description="Helical" evidence="2">
    <location>
        <begin position="49"/>
        <end position="70"/>
    </location>
</feature>
<dbReference type="STRING" id="4432.A0A1U8BBN6"/>
<dbReference type="FunCoup" id="A0A1U8BBN6">
    <property type="interactions" value="109"/>
</dbReference>
<evidence type="ECO:0000313" key="4">
    <source>
        <dbReference type="RefSeq" id="XP_010273617.1"/>
    </source>
</evidence>
<gene>
    <name evidence="4" type="primary">LOC104609100</name>
</gene>
<keyword evidence="3" id="KW-1185">Reference proteome</keyword>
<dbReference type="AlphaFoldDB" id="A0A1U8BBN6"/>
<name>A0A1U8BBN6_NELNU</name>
<dbReference type="KEGG" id="nnu:104609100"/>
<dbReference type="PANTHER" id="PTHR33919">
    <property type="entry name" value="OS09G0127700 PROTEIN"/>
    <property type="match status" value="1"/>
</dbReference>
<organism evidence="3 4">
    <name type="scientific">Nelumbo nucifera</name>
    <name type="common">Sacred lotus</name>
    <dbReference type="NCBI Taxonomy" id="4432"/>
    <lineage>
        <taxon>Eukaryota</taxon>
        <taxon>Viridiplantae</taxon>
        <taxon>Streptophyta</taxon>
        <taxon>Embryophyta</taxon>
        <taxon>Tracheophyta</taxon>
        <taxon>Spermatophyta</taxon>
        <taxon>Magnoliopsida</taxon>
        <taxon>Proteales</taxon>
        <taxon>Nelumbonaceae</taxon>
        <taxon>Nelumbo</taxon>
    </lineage>
</organism>
<dbReference type="RefSeq" id="XP_010273617.1">
    <property type="nucleotide sequence ID" value="XM_010275315.2"/>
</dbReference>
<keyword evidence="2" id="KW-1133">Transmembrane helix</keyword>
<feature type="region of interest" description="Disordered" evidence="1">
    <location>
        <begin position="1"/>
        <end position="43"/>
    </location>
</feature>
<evidence type="ECO:0000256" key="2">
    <source>
        <dbReference type="SAM" id="Phobius"/>
    </source>
</evidence>
<proteinExistence type="predicted"/>
<feature type="compositionally biased region" description="Basic and acidic residues" evidence="1">
    <location>
        <begin position="1"/>
        <end position="20"/>
    </location>
</feature>
<dbReference type="eggNOG" id="ENOG502S3MA">
    <property type="taxonomic scope" value="Eukaryota"/>
</dbReference>
<reference evidence="4" key="1">
    <citation type="submission" date="2025-08" db="UniProtKB">
        <authorList>
            <consortium name="RefSeq"/>
        </authorList>
    </citation>
    <scope>IDENTIFICATION</scope>
</reference>